<feature type="active site" description="Proton donor/acceptor" evidence="12 14">
    <location>
        <position position="133"/>
    </location>
</feature>
<gene>
    <name evidence="12" type="primary">dapA</name>
    <name evidence="17" type="ORF">HRUBRA_00121</name>
</gene>
<dbReference type="PRINTS" id="PR00146">
    <property type="entry name" value="DHPICSNTHASE"/>
</dbReference>
<evidence type="ECO:0000256" key="5">
    <source>
        <dbReference type="ARBA" id="ARBA00022490"/>
    </source>
</evidence>
<evidence type="ECO:0000256" key="6">
    <source>
        <dbReference type="ARBA" id="ARBA00022605"/>
    </source>
</evidence>
<dbReference type="eggNOG" id="COG0329">
    <property type="taxonomic scope" value="Bacteria"/>
</dbReference>
<dbReference type="PATRIC" id="fig|1265313.6.peg.121"/>
<dbReference type="PIRSF" id="PIRSF001365">
    <property type="entry name" value="DHDPS"/>
    <property type="match status" value="1"/>
</dbReference>
<evidence type="ECO:0000256" key="9">
    <source>
        <dbReference type="ARBA" id="ARBA00023239"/>
    </source>
</evidence>
<dbReference type="AlphaFoldDB" id="A0A095X344"/>
<evidence type="ECO:0000256" key="3">
    <source>
        <dbReference type="ARBA" id="ARBA00007592"/>
    </source>
</evidence>
<dbReference type="InterPro" id="IPR002220">
    <property type="entry name" value="DapA-like"/>
</dbReference>
<keyword evidence="7 12" id="KW-0220">Diaminopimelate biosynthesis</keyword>
<dbReference type="SMART" id="SM01130">
    <property type="entry name" value="DHDPS"/>
    <property type="match status" value="1"/>
</dbReference>
<comment type="subunit">
    <text evidence="12">Homotetramer; dimer of dimers.</text>
</comment>
<proteinExistence type="inferred from homology"/>
<dbReference type="EMBL" id="AUVB01000003">
    <property type="protein sequence ID" value="KGE05299.1"/>
    <property type="molecule type" value="Genomic_DNA"/>
</dbReference>
<comment type="catalytic activity">
    <reaction evidence="11 12">
        <text>L-aspartate 4-semialdehyde + pyruvate = (2S,4S)-4-hydroxy-2,3,4,5-tetrahydrodipicolinate + H2O + H(+)</text>
        <dbReference type="Rhea" id="RHEA:34171"/>
        <dbReference type="ChEBI" id="CHEBI:15361"/>
        <dbReference type="ChEBI" id="CHEBI:15377"/>
        <dbReference type="ChEBI" id="CHEBI:15378"/>
        <dbReference type="ChEBI" id="CHEBI:67139"/>
        <dbReference type="ChEBI" id="CHEBI:537519"/>
        <dbReference type="EC" id="4.3.3.7"/>
    </reaction>
</comment>
<comment type="caution">
    <text evidence="12">Was originally thought to be a dihydrodipicolinate synthase (DHDPS), catalyzing the condensation of (S)-aspartate-beta-semialdehyde [(S)-ASA] and pyruvate to dihydrodipicolinate (DHDP). However, it was shown in E.coli that the product of the enzymatic reaction is not dihydrodipicolinate but in fact (4S)-4-hydroxy-2,3,4,5-tetrahydro-(2S)-dipicolinic acid (HTPA), and that the consecutive dehydration reaction leading to DHDP is not spontaneous but catalyzed by DapB.</text>
</comment>
<evidence type="ECO:0000256" key="12">
    <source>
        <dbReference type="HAMAP-Rule" id="MF_00418"/>
    </source>
</evidence>
<evidence type="ECO:0000256" key="1">
    <source>
        <dbReference type="ARBA" id="ARBA00003294"/>
    </source>
</evidence>
<feature type="active site" description="Schiff-base intermediate with substrate" evidence="12 14">
    <location>
        <position position="161"/>
    </location>
</feature>
<dbReference type="PANTHER" id="PTHR12128">
    <property type="entry name" value="DIHYDRODIPICOLINATE SYNTHASE"/>
    <property type="match status" value="1"/>
</dbReference>
<comment type="similarity">
    <text evidence="3 12 13">Belongs to the DapA family.</text>
</comment>
<dbReference type="PANTHER" id="PTHR12128:SF66">
    <property type="entry name" value="4-HYDROXY-2-OXOGLUTARATE ALDOLASE, MITOCHONDRIAL"/>
    <property type="match status" value="1"/>
</dbReference>
<feature type="site" description="Part of a proton relay during catalysis" evidence="12 16">
    <location>
        <position position="107"/>
    </location>
</feature>
<dbReference type="GO" id="GO:0019877">
    <property type="term" value="P:diaminopimelate biosynthetic process"/>
    <property type="evidence" value="ECO:0007669"/>
    <property type="project" value="UniProtKB-UniRule"/>
</dbReference>
<feature type="site" description="L-lysine inhibitor binding" evidence="16">
    <location>
        <position position="106"/>
    </location>
</feature>
<dbReference type="GO" id="GO:0008840">
    <property type="term" value="F:4-hydroxy-tetrahydrodipicolinate synthase activity"/>
    <property type="evidence" value="ECO:0007669"/>
    <property type="project" value="UniProtKB-UniRule"/>
</dbReference>
<evidence type="ECO:0000256" key="2">
    <source>
        <dbReference type="ARBA" id="ARBA00005120"/>
    </source>
</evidence>
<comment type="pathway">
    <text evidence="2 12">Amino-acid biosynthesis; L-lysine biosynthesis via DAP pathway; (S)-tetrahydrodipicolinate from L-aspartate: step 3/4.</text>
</comment>
<keyword evidence="5 12" id="KW-0963">Cytoplasm</keyword>
<dbReference type="HAMAP" id="MF_00418">
    <property type="entry name" value="DapA"/>
    <property type="match status" value="1"/>
</dbReference>
<dbReference type="RefSeq" id="WP_035516689.1">
    <property type="nucleotide sequence ID" value="NZ_KN234768.1"/>
</dbReference>
<evidence type="ECO:0000313" key="18">
    <source>
        <dbReference type="Proteomes" id="UP000029640"/>
    </source>
</evidence>
<dbReference type="SUPFAM" id="SSF51569">
    <property type="entry name" value="Aldolase"/>
    <property type="match status" value="1"/>
</dbReference>
<dbReference type="EC" id="4.3.3.7" evidence="4 12"/>
<evidence type="ECO:0000256" key="8">
    <source>
        <dbReference type="ARBA" id="ARBA00023154"/>
    </source>
</evidence>
<evidence type="ECO:0000256" key="15">
    <source>
        <dbReference type="PIRSR" id="PIRSR001365-2"/>
    </source>
</evidence>
<dbReference type="OrthoDB" id="9782828at2"/>
<dbReference type="UniPathway" id="UPA00034">
    <property type="reaction ID" value="UER00017"/>
</dbReference>
<evidence type="ECO:0000313" key="17">
    <source>
        <dbReference type="EMBL" id="KGE05299.1"/>
    </source>
</evidence>
<accession>A0A095X344</accession>
<dbReference type="Pfam" id="PF00701">
    <property type="entry name" value="DHDPS"/>
    <property type="match status" value="1"/>
</dbReference>
<evidence type="ECO:0000256" key="4">
    <source>
        <dbReference type="ARBA" id="ARBA00012086"/>
    </source>
</evidence>
<evidence type="ECO:0000256" key="13">
    <source>
        <dbReference type="PIRNR" id="PIRNR001365"/>
    </source>
</evidence>
<comment type="function">
    <text evidence="1 12">Catalyzes the condensation of (S)-aspartate-beta-semialdehyde [(S)-ASA] and pyruvate to 4-hydroxy-tetrahydrodipicolinate (HTPA).</text>
</comment>
<dbReference type="GO" id="GO:0009089">
    <property type="term" value="P:lysine biosynthetic process via diaminopimelate"/>
    <property type="evidence" value="ECO:0007669"/>
    <property type="project" value="UniProtKB-UniRule"/>
</dbReference>
<keyword evidence="18" id="KW-1185">Reference proteome</keyword>
<evidence type="ECO:0000256" key="10">
    <source>
        <dbReference type="ARBA" id="ARBA00023270"/>
    </source>
</evidence>
<feature type="site" description="L-lysine inhibitor binding" evidence="16">
    <location>
        <position position="80"/>
    </location>
</feature>
<dbReference type="NCBIfam" id="TIGR00674">
    <property type="entry name" value="dapA"/>
    <property type="match status" value="1"/>
</dbReference>
<keyword evidence="10 12" id="KW-0704">Schiff base</keyword>
<evidence type="ECO:0000256" key="7">
    <source>
        <dbReference type="ARBA" id="ARBA00022915"/>
    </source>
</evidence>
<dbReference type="InterPro" id="IPR013785">
    <property type="entry name" value="Aldolase_TIM"/>
</dbReference>
<feature type="site" description="Part of a proton relay during catalysis" evidence="12 16">
    <location>
        <position position="44"/>
    </location>
</feature>
<feature type="site" description="L-lysine inhibitor binding" evidence="16">
    <location>
        <position position="84"/>
    </location>
</feature>
<dbReference type="HOGENOM" id="CLU_049343_7_1_6"/>
<protein>
    <recommendedName>
        <fullName evidence="4 12">4-hydroxy-tetrahydrodipicolinate synthase</fullName>
        <shortName evidence="12">HTPA synthase</shortName>
        <ecNumber evidence="4 12">4.3.3.7</ecNumber>
    </recommendedName>
</protein>
<dbReference type="CDD" id="cd00950">
    <property type="entry name" value="DHDPS"/>
    <property type="match status" value="1"/>
</dbReference>
<feature type="binding site" evidence="12 15">
    <location>
        <position position="45"/>
    </location>
    <ligand>
        <name>pyruvate</name>
        <dbReference type="ChEBI" id="CHEBI:15361"/>
    </ligand>
</feature>
<evidence type="ECO:0000256" key="16">
    <source>
        <dbReference type="PIRSR" id="PIRSR001365-3"/>
    </source>
</evidence>
<keyword evidence="8 12" id="KW-0457">Lysine biosynthesis</keyword>
<comment type="caution">
    <text evidence="17">The sequence shown here is derived from an EMBL/GenBank/DDBJ whole genome shotgun (WGS) entry which is preliminary data.</text>
</comment>
<sequence length="290" mass="30170">MITGSIVALVTPMHVDGSLDWAALERLLDLHITSGTAAVGVTGTTGESATLSVPEHMAIIRHCVDYVSGRIPVIAGTGANATREAIELTRAAAEAGADACLLVTPYYNRPTQAGMYEHFRAIADAVAIPQLLYNVPARCGVDLANDTALALARHDNIVGIKDATGNMERARDLLARAPEGFAVYSGDDPTARELMLAGGHGNVSVTANVVPELMAALCRAAIAGDAEEAAALDERLAALTSALFLEPNPIPVKWALAHLGLIGPGIRLPLTPLDHKLEAVLRDALAGVTA</sequence>
<reference evidence="17 18" key="1">
    <citation type="journal article" date="2014" name="Genome Announc.">
        <title>Genome Sequence of Gammaproteobacterial Pseudohaliea rubra Type Strain DSM 19751, Isolated from Coastal Seawater of the Mediterranean Sea.</title>
        <authorList>
            <person name="Spring S."/>
            <person name="Fiebig A."/>
            <person name="Riedel T."/>
            <person name="Goker M."/>
            <person name="Klenk H.P."/>
        </authorList>
    </citation>
    <scope>NUCLEOTIDE SEQUENCE [LARGE SCALE GENOMIC DNA]</scope>
    <source>
        <strain evidence="17 18">DSM 19751</strain>
    </source>
</reference>
<feature type="binding site" evidence="12 15">
    <location>
        <position position="203"/>
    </location>
    <ligand>
        <name>pyruvate</name>
        <dbReference type="ChEBI" id="CHEBI:15361"/>
    </ligand>
</feature>
<organism evidence="17 18">
    <name type="scientific">Pseudohaliea rubra DSM 19751</name>
    <dbReference type="NCBI Taxonomy" id="1265313"/>
    <lineage>
        <taxon>Bacteria</taxon>
        <taxon>Pseudomonadati</taxon>
        <taxon>Pseudomonadota</taxon>
        <taxon>Gammaproteobacteria</taxon>
        <taxon>Cellvibrionales</taxon>
        <taxon>Halieaceae</taxon>
        <taxon>Pseudohaliea</taxon>
    </lineage>
</organism>
<feature type="site" description="L-lysine inhibitor binding; via carbonyl oxygen" evidence="16">
    <location>
        <position position="49"/>
    </location>
</feature>
<keyword evidence="6 12" id="KW-0028">Amino-acid biosynthesis</keyword>
<dbReference type="Gene3D" id="3.20.20.70">
    <property type="entry name" value="Aldolase class I"/>
    <property type="match status" value="1"/>
</dbReference>
<dbReference type="InterPro" id="IPR005263">
    <property type="entry name" value="DapA"/>
</dbReference>
<name>A0A095X344_9GAMM</name>
<evidence type="ECO:0000256" key="14">
    <source>
        <dbReference type="PIRSR" id="PIRSR001365-1"/>
    </source>
</evidence>
<evidence type="ECO:0000256" key="11">
    <source>
        <dbReference type="ARBA" id="ARBA00047836"/>
    </source>
</evidence>
<dbReference type="STRING" id="1265313.HRUBRA_00121"/>
<keyword evidence="9 12" id="KW-0456">Lyase</keyword>
<comment type="subcellular location">
    <subcellularLocation>
        <location evidence="12">Cytoplasm</location>
    </subcellularLocation>
</comment>
<dbReference type="Proteomes" id="UP000029640">
    <property type="component" value="Unassembled WGS sequence"/>
</dbReference>
<dbReference type="GO" id="GO:0005829">
    <property type="term" value="C:cytosol"/>
    <property type="evidence" value="ECO:0007669"/>
    <property type="project" value="TreeGrafter"/>
</dbReference>